<feature type="region of interest" description="Disordered" evidence="1">
    <location>
        <begin position="1"/>
        <end position="25"/>
    </location>
</feature>
<proteinExistence type="predicted"/>
<dbReference type="PANTHER" id="PTHR37540:SF5">
    <property type="entry name" value="TRANSCRIPTION FACTOR DOMAIN-CONTAINING PROTEIN"/>
    <property type="match status" value="1"/>
</dbReference>
<gene>
    <name evidence="2" type="ORF">K444DRAFT_661440</name>
</gene>
<name>A0A2J6TGV6_9HELO</name>
<dbReference type="InterPro" id="IPR021858">
    <property type="entry name" value="Fun_TF"/>
</dbReference>
<sequence>MRKLHPPHRGRGKAGDATKKPLGTELVPVTQLEWVEEDPNSGSRLGLQFVAETGVSRPHGSFRDLIRSKARRKGKKQGEDAQAALKSSNSCFASSMDTDSERSRTTTPTSSGLVTPKTPLKTPQALLWPGLENSLIDPFLTLPISEIGGTQFLIHNYFSIFKSSYAPLFRKEDLLSFALSDAASLHALLVHSALNLRGIEQLKQDPDMLYHQGETIRLINDRLRDPEQQVASDATIFTVANMTHLEILSGELNGIKIHMDGLEALVKSRGGIQGLESHPLTRKVTMWTDTVAAVALDAPPRFTLMELWPPSPPPPEPSYSPIAHCYKTKLSEVTGLPSLTEETISTHLALRAITALKDTICFCPNASQGPLDFETSAHTIESLERRCLSIIQSPLLEPYSLTPIHTIYSLFGRASLIHIMIFMRESARRLPFARILSNRIRDSLEGVDLSVFQIQYPELLMWVLVMGGLGGAGTENQMWFAGLLARAARAVGVVGVSDVEMVCREWLWTRLYADEVTEGFWADFEVAQGMESATEEGEGDWKGMELDEGPFEYRFSAR</sequence>
<dbReference type="RefSeq" id="XP_024739102.1">
    <property type="nucleotide sequence ID" value="XM_024886586.1"/>
</dbReference>
<evidence type="ECO:0000313" key="3">
    <source>
        <dbReference type="Proteomes" id="UP000235371"/>
    </source>
</evidence>
<reference evidence="2 3" key="1">
    <citation type="submission" date="2016-04" db="EMBL/GenBank/DDBJ databases">
        <title>A degradative enzymes factory behind the ericoid mycorrhizal symbiosis.</title>
        <authorList>
            <consortium name="DOE Joint Genome Institute"/>
            <person name="Martino E."/>
            <person name="Morin E."/>
            <person name="Grelet G."/>
            <person name="Kuo A."/>
            <person name="Kohler A."/>
            <person name="Daghino S."/>
            <person name="Barry K."/>
            <person name="Choi C."/>
            <person name="Cichocki N."/>
            <person name="Clum A."/>
            <person name="Copeland A."/>
            <person name="Hainaut M."/>
            <person name="Haridas S."/>
            <person name="Labutti K."/>
            <person name="Lindquist E."/>
            <person name="Lipzen A."/>
            <person name="Khouja H.-R."/>
            <person name="Murat C."/>
            <person name="Ohm R."/>
            <person name="Olson A."/>
            <person name="Spatafora J."/>
            <person name="Veneault-Fourrey C."/>
            <person name="Henrissat B."/>
            <person name="Grigoriev I."/>
            <person name="Martin F."/>
            <person name="Perotto S."/>
        </authorList>
    </citation>
    <scope>NUCLEOTIDE SEQUENCE [LARGE SCALE GENOMIC DNA]</scope>
    <source>
        <strain evidence="2 3">E</strain>
    </source>
</reference>
<dbReference type="Proteomes" id="UP000235371">
    <property type="component" value="Unassembled WGS sequence"/>
</dbReference>
<dbReference type="AlphaFoldDB" id="A0A2J6TGV6"/>
<dbReference type="PANTHER" id="PTHR37540">
    <property type="entry name" value="TRANSCRIPTION FACTOR (ACR-2), PUTATIVE-RELATED-RELATED"/>
    <property type="match status" value="1"/>
</dbReference>
<feature type="compositionally biased region" description="Basic residues" evidence="1">
    <location>
        <begin position="1"/>
        <end position="12"/>
    </location>
</feature>
<dbReference type="STRING" id="1095630.A0A2J6TGV6"/>
<dbReference type="OrthoDB" id="4158087at2759"/>
<keyword evidence="3" id="KW-1185">Reference proteome</keyword>
<accession>A0A2J6TGV6</accession>
<organism evidence="2 3">
    <name type="scientific">Hyaloscypha bicolor E</name>
    <dbReference type="NCBI Taxonomy" id="1095630"/>
    <lineage>
        <taxon>Eukaryota</taxon>
        <taxon>Fungi</taxon>
        <taxon>Dikarya</taxon>
        <taxon>Ascomycota</taxon>
        <taxon>Pezizomycotina</taxon>
        <taxon>Leotiomycetes</taxon>
        <taxon>Helotiales</taxon>
        <taxon>Hyaloscyphaceae</taxon>
        <taxon>Hyaloscypha</taxon>
        <taxon>Hyaloscypha bicolor</taxon>
    </lineage>
</organism>
<protein>
    <submittedName>
        <fullName evidence="2">Uncharacterized protein</fullName>
    </submittedName>
</protein>
<dbReference type="Pfam" id="PF11951">
    <property type="entry name" value="Fungal_trans_2"/>
    <property type="match status" value="1"/>
</dbReference>
<dbReference type="GeneID" id="36594663"/>
<evidence type="ECO:0000256" key="1">
    <source>
        <dbReference type="SAM" id="MobiDB-lite"/>
    </source>
</evidence>
<dbReference type="EMBL" id="KZ613783">
    <property type="protein sequence ID" value="PMD62198.1"/>
    <property type="molecule type" value="Genomic_DNA"/>
</dbReference>
<evidence type="ECO:0000313" key="2">
    <source>
        <dbReference type="EMBL" id="PMD62198.1"/>
    </source>
</evidence>
<feature type="region of interest" description="Disordered" evidence="1">
    <location>
        <begin position="71"/>
        <end position="116"/>
    </location>
</feature>
<dbReference type="InParanoid" id="A0A2J6TGV6"/>